<dbReference type="InterPro" id="IPR029058">
    <property type="entry name" value="AB_hydrolase_fold"/>
</dbReference>
<organism evidence="2 3">
    <name type="scientific">Peptoniphilus equinus</name>
    <dbReference type="NCBI Taxonomy" id="3016343"/>
    <lineage>
        <taxon>Bacteria</taxon>
        <taxon>Bacillati</taxon>
        <taxon>Bacillota</taxon>
        <taxon>Tissierellia</taxon>
        <taxon>Tissierellales</taxon>
        <taxon>Peptoniphilaceae</taxon>
        <taxon>Peptoniphilus</taxon>
    </lineage>
</organism>
<keyword evidence="2" id="KW-0378">Hydrolase</keyword>
<proteinExistence type="predicted"/>
<evidence type="ECO:0000313" key="3">
    <source>
        <dbReference type="Proteomes" id="UP001210339"/>
    </source>
</evidence>
<name>A0ABY7QU28_9FIRM</name>
<dbReference type="Proteomes" id="UP001210339">
    <property type="component" value="Chromosome"/>
</dbReference>
<keyword evidence="3" id="KW-1185">Reference proteome</keyword>
<dbReference type="EMBL" id="CP115667">
    <property type="protein sequence ID" value="WBW49961.1"/>
    <property type="molecule type" value="Genomic_DNA"/>
</dbReference>
<protein>
    <submittedName>
        <fullName evidence="2">Alpha/beta fold hydrolase</fullName>
    </submittedName>
</protein>
<evidence type="ECO:0000313" key="2">
    <source>
        <dbReference type="EMBL" id="WBW49961.1"/>
    </source>
</evidence>
<dbReference type="Pfam" id="PF12146">
    <property type="entry name" value="Hydrolase_4"/>
    <property type="match status" value="1"/>
</dbReference>
<dbReference type="GO" id="GO:0016787">
    <property type="term" value="F:hydrolase activity"/>
    <property type="evidence" value="ECO:0007669"/>
    <property type="project" value="UniProtKB-KW"/>
</dbReference>
<accession>A0ABY7QU28</accession>
<evidence type="ECO:0000259" key="1">
    <source>
        <dbReference type="Pfam" id="PF12146"/>
    </source>
</evidence>
<dbReference type="InterPro" id="IPR022742">
    <property type="entry name" value="Hydrolase_4"/>
</dbReference>
<dbReference type="Gene3D" id="3.40.50.1820">
    <property type="entry name" value="alpha/beta hydrolase"/>
    <property type="match status" value="1"/>
</dbReference>
<dbReference type="SUPFAM" id="SSF53474">
    <property type="entry name" value="alpha/beta-Hydrolases"/>
    <property type="match status" value="1"/>
</dbReference>
<sequence>MMEHIYYPSSNGEDTVHGILWPVEHPRYCVQIIHGMQEHIGRYHDLAKFLNKHGVYVAGEDHLGHGHTARDKAHLGDFGRGDTVTYVLKDIRTLHNRLRALDVPVYFLGHSMGSFILRYYLSMTKVDRAVIMGTGNTPSSLASLLVFLARMDGRLHGSSHRSAFLQKLTTGNLITHADEGSWLSYNEANVKAYYADPLNAQAFAPSGYIFLGKLLDAIAKPQCYTQTKGSELLLISGADDPLNANDAVKHVYDNYLKAGVTAEMVLMAHMRHEVLNEDGREEVKKRLLHFFDEGVRTSTESL</sequence>
<dbReference type="PANTHER" id="PTHR11614">
    <property type="entry name" value="PHOSPHOLIPASE-RELATED"/>
    <property type="match status" value="1"/>
</dbReference>
<dbReference type="InterPro" id="IPR051044">
    <property type="entry name" value="MAG_DAG_Lipase"/>
</dbReference>
<gene>
    <name evidence="2" type="ORF">O6R05_08140</name>
</gene>
<dbReference type="RefSeq" id="WP_271191492.1">
    <property type="nucleotide sequence ID" value="NZ_CP115667.1"/>
</dbReference>
<reference evidence="2 3" key="1">
    <citation type="submission" date="2023-01" db="EMBL/GenBank/DDBJ databases">
        <authorList>
            <person name="Lee S.H."/>
            <person name="Jung H.S."/>
            <person name="Yun J.U."/>
        </authorList>
    </citation>
    <scope>NUCLEOTIDE SEQUENCE [LARGE SCALE GENOMIC DNA]</scope>
    <source>
        <strain evidence="2 3">CBA3646</strain>
    </source>
</reference>
<feature type="domain" description="Serine aminopeptidase S33" evidence="1">
    <location>
        <begin position="25"/>
        <end position="278"/>
    </location>
</feature>